<dbReference type="PANTHER" id="PTHR11078:SF3">
    <property type="entry name" value="ANTITERMINATION NUSB DOMAIN-CONTAINING PROTEIN"/>
    <property type="match status" value="1"/>
</dbReference>
<feature type="domain" description="NusB/RsmB/TIM44" evidence="6">
    <location>
        <begin position="7"/>
        <end position="135"/>
    </location>
</feature>
<sequence length="157" mass="17811">MIKVSRRKTRSYLLQALYARSMGGVSFEEQAFLHAFFDELVSTSLDIPYFQSMFSGVIEKEGELLAIIHKYAPKFDITSMPVGNLLPIMIASYEMLYLTIDSIPEKVSINEAIELSKTFSDDTARMMVNGVLNALKDEKGTILEMIKINPLKPRFFV</sequence>
<evidence type="ECO:0000259" key="6">
    <source>
        <dbReference type="Pfam" id="PF01029"/>
    </source>
</evidence>
<keyword evidence="5" id="KW-0804">Transcription</keyword>
<evidence type="ECO:0000256" key="4">
    <source>
        <dbReference type="ARBA" id="ARBA00023015"/>
    </source>
</evidence>
<gene>
    <name evidence="7" type="ORF">ACD_78C00013G0003</name>
</gene>
<dbReference type="Gene3D" id="1.10.940.10">
    <property type="entry name" value="NusB-like"/>
    <property type="match status" value="1"/>
</dbReference>
<dbReference type="GO" id="GO:0003723">
    <property type="term" value="F:RNA binding"/>
    <property type="evidence" value="ECO:0007669"/>
    <property type="project" value="UniProtKB-KW"/>
</dbReference>
<protein>
    <submittedName>
        <fullName evidence="7">Transcription antitermination protein NusB</fullName>
    </submittedName>
</protein>
<evidence type="ECO:0000256" key="5">
    <source>
        <dbReference type="ARBA" id="ARBA00023163"/>
    </source>
</evidence>
<evidence type="ECO:0000256" key="2">
    <source>
        <dbReference type="ARBA" id="ARBA00022814"/>
    </source>
</evidence>
<keyword evidence="4" id="KW-0805">Transcription regulation</keyword>
<reference evidence="7" key="1">
    <citation type="journal article" date="2012" name="Science">
        <title>Fermentation, hydrogen, and sulfur metabolism in multiple uncultivated bacterial phyla.</title>
        <authorList>
            <person name="Wrighton K.C."/>
            <person name="Thomas B.C."/>
            <person name="Sharon I."/>
            <person name="Miller C.S."/>
            <person name="Castelle C.J."/>
            <person name="VerBerkmoes N.C."/>
            <person name="Wilkins M.J."/>
            <person name="Hettich R.L."/>
            <person name="Lipton M.S."/>
            <person name="Williams K.H."/>
            <person name="Long P.E."/>
            <person name="Banfield J.F."/>
        </authorList>
    </citation>
    <scope>NUCLEOTIDE SEQUENCE [LARGE SCALE GENOMIC DNA]</scope>
</reference>
<proteinExistence type="inferred from homology"/>
<dbReference type="GO" id="GO:0031564">
    <property type="term" value="P:transcription antitermination"/>
    <property type="evidence" value="ECO:0007669"/>
    <property type="project" value="UniProtKB-KW"/>
</dbReference>
<keyword evidence="3" id="KW-0694">RNA-binding</keyword>
<dbReference type="EMBL" id="AMFJ01034013">
    <property type="protein sequence ID" value="EKD30541.1"/>
    <property type="molecule type" value="Genomic_DNA"/>
</dbReference>
<keyword evidence="2" id="KW-0889">Transcription antitermination</keyword>
<organism evidence="7">
    <name type="scientific">uncultured bacterium</name>
    <name type="common">gcode 4</name>
    <dbReference type="NCBI Taxonomy" id="1234023"/>
    <lineage>
        <taxon>Bacteria</taxon>
        <taxon>environmental samples</taxon>
    </lineage>
</organism>
<name>K1Y018_9BACT</name>
<dbReference type="PANTHER" id="PTHR11078">
    <property type="entry name" value="N UTILIZATION SUBSTANCE PROTEIN B-RELATED"/>
    <property type="match status" value="1"/>
</dbReference>
<accession>K1Y018</accession>
<evidence type="ECO:0000313" key="7">
    <source>
        <dbReference type="EMBL" id="EKD30541.1"/>
    </source>
</evidence>
<comment type="caution">
    <text evidence="7">The sequence shown here is derived from an EMBL/GenBank/DDBJ whole genome shotgun (WGS) entry which is preliminary data.</text>
</comment>
<evidence type="ECO:0000256" key="1">
    <source>
        <dbReference type="ARBA" id="ARBA00005952"/>
    </source>
</evidence>
<dbReference type="InterPro" id="IPR011605">
    <property type="entry name" value="NusB_fam"/>
</dbReference>
<dbReference type="SUPFAM" id="SSF48013">
    <property type="entry name" value="NusB-like"/>
    <property type="match status" value="1"/>
</dbReference>
<dbReference type="AlphaFoldDB" id="K1Y018"/>
<dbReference type="GO" id="GO:0005829">
    <property type="term" value="C:cytosol"/>
    <property type="evidence" value="ECO:0007669"/>
    <property type="project" value="TreeGrafter"/>
</dbReference>
<comment type="similarity">
    <text evidence="1">Belongs to the NusB family.</text>
</comment>
<evidence type="ECO:0000256" key="3">
    <source>
        <dbReference type="ARBA" id="ARBA00022884"/>
    </source>
</evidence>
<dbReference type="GO" id="GO:0006353">
    <property type="term" value="P:DNA-templated transcription termination"/>
    <property type="evidence" value="ECO:0007669"/>
    <property type="project" value="InterPro"/>
</dbReference>
<dbReference type="InterPro" id="IPR006027">
    <property type="entry name" value="NusB_RsmB_TIM44"/>
</dbReference>
<dbReference type="Pfam" id="PF01029">
    <property type="entry name" value="NusB"/>
    <property type="match status" value="1"/>
</dbReference>
<dbReference type="InterPro" id="IPR035926">
    <property type="entry name" value="NusB-like_sf"/>
</dbReference>